<keyword evidence="3" id="KW-1185">Reference proteome</keyword>
<protein>
    <recommendedName>
        <fullName evidence="1">C2H2-type domain-containing protein</fullName>
    </recommendedName>
</protein>
<evidence type="ECO:0000313" key="3">
    <source>
        <dbReference type="Proteomes" id="UP000078397"/>
    </source>
</evidence>
<dbReference type="AlphaFoldDB" id="A0A179F0H3"/>
<dbReference type="EMBL" id="LSBJ02000013">
    <property type="protein sequence ID" value="OAQ58898.1"/>
    <property type="molecule type" value="Genomic_DNA"/>
</dbReference>
<feature type="domain" description="C2H2-type" evidence="1">
    <location>
        <begin position="112"/>
        <end position="133"/>
    </location>
</feature>
<dbReference type="InterPro" id="IPR013087">
    <property type="entry name" value="Znf_C2H2_type"/>
</dbReference>
<dbReference type="InterPro" id="IPR022698">
    <property type="entry name" value="OrsD"/>
</dbReference>
<dbReference type="OrthoDB" id="5150763at2759"/>
<name>A0A179F0H3_METCM</name>
<sequence length="195" mass="22241">MSRPADDNEEKDVEIAPGVTKEDIYPFIYDKTYPFVFCSLCQSGIIVPSAHTHLQSMHGEVVIEQRNRAAYTLKLLPGMIRGITELDNYQRPVSGCKAIPYLGLPKTDGLKCRECSHLCRNRRNMQTHCRVQHGLLSERKVGAPLRAALRRKFWVPWREGVKCQQLSKKGKLSGWFEVCDDEAIWGDDHQQSDPS</sequence>
<dbReference type="STRING" id="1380566.A0A179F0H3"/>
<proteinExistence type="predicted"/>
<dbReference type="PROSITE" id="PS00028">
    <property type="entry name" value="ZINC_FINGER_C2H2_1"/>
    <property type="match status" value="1"/>
</dbReference>
<dbReference type="RefSeq" id="XP_018136995.1">
    <property type="nucleotide sequence ID" value="XM_018289581.1"/>
</dbReference>
<evidence type="ECO:0000313" key="2">
    <source>
        <dbReference type="EMBL" id="OAQ58898.1"/>
    </source>
</evidence>
<dbReference type="GeneID" id="28853575"/>
<gene>
    <name evidence="2" type="ORF">VFPPC_11366</name>
</gene>
<reference evidence="2 3" key="1">
    <citation type="journal article" date="2016" name="PLoS Pathog.">
        <title>Biosynthesis of antibiotic leucinostatins in bio-control fungus Purpureocillium lilacinum and their inhibition on phytophthora revealed by genome mining.</title>
        <authorList>
            <person name="Wang G."/>
            <person name="Liu Z."/>
            <person name="Lin R."/>
            <person name="Li E."/>
            <person name="Mao Z."/>
            <person name="Ling J."/>
            <person name="Yang Y."/>
            <person name="Yin W.B."/>
            <person name="Xie B."/>
        </authorList>
    </citation>
    <scope>NUCLEOTIDE SEQUENCE [LARGE SCALE GENOMIC DNA]</scope>
    <source>
        <strain evidence="2">170</strain>
    </source>
</reference>
<accession>A0A179F0H3</accession>
<dbReference type="Pfam" id="PF12013">
    <property type="entry name" value="OrsD"/>
    <property type="match status" value="1"/>
</dbReference>
<dbReference type="KEGG" id="pchm:VFPPC_11366"/>
<comment type="caution">
    <text evidence="2">The sequence shown here is derived from an EMBL/GenBank/DDBJ whole genome shotgun (WGS) entry which is preliminary data.</text>
</comment>
<evidence type="ECO:0000259" key="1">
    <source>
        <dbReference type="PROSITE" id="PS00028"/>
    </source>
</evidence>
<dbReference type="Proteomes" id="UP000078397">
    <property type="component" value="Unassembled WGS sequence"/>
</dbReference>
<organism evidence="2 3">
    <name type="scientific">Pochonia chlamydosporia 170</name>
    <dbReference type="NCBI Taxonomy" id="1380566"/>
    <lineage>
        <taxon>Eukaryota</taxon>
        <taxon>Fungi</taxon>
        <taxon>Dikarya</taxon>
        <taxon>Ascomycota</taxon>
        <taxon>Pezizomycotina</taxon>
        <taxon>Sordariomycetes</taxon>
        <taxon>Hypocreomycetidae</taxon>
        <taxon>Hypocreales</taxon>
        <taxon>Clavicipitaceae</taxon>
        <taxon>Pochonia</taxon>
    </lineage>
</organism>